<feature type="region of interest" description="Disordered" evidence="1">
    <location>
        <begin position="70"/>
        <end position="96"/>
    </location>
</feature>
<evidence type="ECO:0000256" key="2">
    <source>
        <dbReference type="SAM" id="SignalP"/>
    </source>
</evidence>
<feature type="signal peptide" evidence="2">
    <location>
        <begin position="1"/>
        <end position="29"/>
    </location>
</feature>
<evidence type="ECO:0000313" key="4">
    <source>
        <dbReference type="Proteomes" id="UP000230390"/>
    </source>
</evidence>
<dbReference type="EMBL" id="PDOC01000022">
    <property type="protein sequence ID" value="PIL42720.1"/>
    <property type="molecule type" value="Genomic_DNA"/>
</dbReference>
<evidence type="ECO:0000313" key="3">
    <source>
        <dbReference type="EMBL" id="PIL42720.1"/>
    </source>
</evidence>
<organism evidence="3 4">
    <name type="scientific">Massilia eurypsychrophila</name>
    <dbReference type="NCBI Taxonomy" id="1485217"/>
    <lineage>
        <taxon>Bacteria</taxon>
        <taxon>Pseudomonadati</taxon>
        <taxon>Pseudomonadota</taxon>
        <taxon>Betaproteobacteria</taxon>
        <taxon>Burkholderiales</taxon>
        <taxon>Oxalobacteraceae</taxon>
        <taxon>Telluria group</taxon>
        <taxon>Massilia</taxon>
    </lineage>
</organism>
<feature type="chain" id="PRO_5013809136" description="Lipoprotein" evidence="2">
    <location>
        <begin position="30"/>
        <end position="96"/>
    </location>
</feature>
<proteinExistence type="predicted"/>
<keyword evidence="4" id="KW-1185">Reference proteome</keyword>
<protein>
    <recommendedName>
        <fullName evidence="5">Lipoprotein</fullName>
    </recommendedName>
</protein>
<feature type="region of interest" description="Disordered" evidence="1">
    <location>
        <begin position="31"/>
        <end position="51"/>
    </location>
</feature>
<keyword evidence="2" id="KW-0732">Signal</keyword>
<name>A0A2G8T9K4_9BURK</name>
<reference evidence="3 4" key="1">
    <citation type="submission" date="2017-10" db="EMBL/GenBank/DDBJ databases">
        <title>Massilia psychrophilum sp. nov., a novel purple-pigmented bacterium isolated from Tianshan glacier, Xinjiang Municipality, China.</title>
        <authorList>
            <person name="Wang H."/>
        </authorList>
    </citation>
    <scope>NUCLEOTIDE SEQUENCE [LARGE SCALE GENOMIC DNA]</scope>
    <source>
        <strain evidence="3 4">JCM 30074</strain>
    </source>
</reference>
<dbReference type="Proteomes" id="UP000230390">
    <property type="component" value="Unassembled WGS sequence"/>
</dbReference>
<comment type="caution">
    <text evidence="3">The sequence shown here is derived from an EMBL/GenBank/DDBJ whole genome shotgun (WGS) entry which is preliminary data.</text>
</comment>
<sequence>MKLFTSLGRKRAAAIAVTVLAAASLAACGGDGDDYRAPDAPTPAPTPTPTPVPAIDAFFAAVSALIGTASPEDAEPSAAVESLVATTPENTEPQPI</sequence>
<feature type="compositionally biased region" description="Polar residues" evidence="1">
    <location>
        <begin position="84"/>
        <end position="96"/>
    </location>
</feature>
<evidence type="ECO:0000256" key="1">
    <source>
        <dbReference type="SAM" id="MobiDB-lite"/>
    </source>
</evidence>
<accession>A0A2G8T9K4</accession>
<dbReference type="AlphaFoldDB" id="A0A2G8T9K4"/>
<dbReference type="RefSeq" id="WP_099792603.1">
    <property type="nucleotide sequence ID" value="NZ_JBHLYV010000030.1"/>
</dbReference>
<evidence type="ECO:0008006" key="5">
    <source>
        <dbReference type="Google" id="ProtNLM"/>
    </source>
</evidence>
<gene>
    <name evidence="3" type="ORF">CR105_23030</name>
</gene>
<feature type="compositionally biased region" description="Pro residues" evidence="1">
    <location>
        <begin position="40"/>
        <end position="51"/>
    </location>
</feature>
<dbReference type="PROSITE" id="PS51257">
    <property type="entry name" value="PROKAR_LIPOPROTEIN"/>
    <property type="match status" value="1"/>
</dbReference>